<dbReference type="AlphaFoldDB" id="A0A1A7XH82"/>
<reference evidence="2" key="1">
    <citation type="submission" date="2016-05" db="EMBL/GenBank/DDBJ databases">
        <authorList>
            <person name="Lavstsen T."/>
            <person name="Jespersen J.S."/>
        </authorList>
    </citation>
    <scope>NUCLEOTIDE SEQUENCE</scope>
    <source>
        <tissue evidence="2">Brain</tissue>
    </source>
</reference>
<evidence type="ECO:0000313" key="2">
    <source>
        <dbReference type="EMBL" id="SBP17184.1"/>
    </source>
</evidence>
<feature type="compositionally biased region" description="Basic and acidic residues" evidence="1">
    <location>
        <begin position="127"/>
        <end position="142"/>
    </location>
</feature>
<sequence length="236" mass="26517">MGNIFQCCHALSDYFKRPDASAQGGTEQSRLLSSEESECDSWSLTYNLEDDLFTVSTGVANPTLQPDHFLFPDIILSSSLGGEVTLAEPMVCLLVSEEEEGLDGEDVRSNEEIQTQTEAQRQTLQSNKKEIDEIEGGRRLLEINEDAQTSQDRESDTETEQKEKKSINSDIFSEENPLSQIKTTTTQQLQQSRELQEDSGEMEQHPESILTEQNKTDTDGNVDFKCIPLNVEKTLE</sequence>
<feature type="region of interest" description="Disordered" evidence="1">
    <location>
        <begin position="99"/>
        <end position="223"/>
    </location>
</feature>
<feature type="compositionally biased region" description="Polar residues" evidence="1">
    <location>
        <begin position="168"/>
        <end position="182"/>
    </location>
</feature>
<feature type="compositionally biased region" description="Polar residues" evidence="1">
    <location>
        <begin position="112"/>
        <end position="126"/>
    </location>
</feature>
<feature type="compositionally biased region" description="Basic and acidic residues" evidence="1">
    <location>
        <begin position="151"/>
        <end position="167"/>
    </location>
</feature>
<organism evidence="2">
    <name type="scientific">Iconisemion striatum</name>
    <dbReference type="NCBI Taxonomy" id="60296"/>
    <lineage>
        <taxon>Eukaryota</taxon>
        <taxon>Metazoa</taxon>
        <taxon>Chordata</taxon>
        <taxon>Craniata</taxon>
        <taxon>Vertebrata</taxon>
        <taxon>Euteleostomi</taxon>
        <taxon>Actinopterygii</taxon>
        <taxon>Neopterygii</taxon>
        <taxon>Teleostei</taxon>
        <taxon>Neoteleostei</taxon>
        <taxon>Acanthomorphata</taxon>
        <taxon>Ovalentaria</taxon>
        <taxon>Atherinomorphae</taxon>
        <taxon>Cyprinodontiformes</taxon>
        <taxon>Nothobranchiidae</taxon>
        <taxon>Iconisemion</taxon>
    </lineage>
</organism>
<reference evidence="2" key="2">
    <citation type="submission" date="2016-06" db="EMBL/GenBank/DDBJ databases">
        <title>The genome of a short-lived fish provides insights into sex chromosome evolution and the genetic control of aging.</title>
        <authorList>
            <person name="Reichwald K."/>
            <person name="Felder M."/>
            <person name="Petzold A."/>
            <person name="Koch P."/>
            <person name="Groth M."/>
            <person name="Platzer M."/>
        </authorList>
    </citation>
    <scope>NUCLEOTIDE SEQUENCE</scope>
    <source>
        <tissue evidence="2">Brain</tissue>
    </source>
</reference>
<proteinExistence type="predicted"/>
<dbReference type="EMBL" id="HADW01015784">
    <property type="protein sequence ID" value="SBP17184.1"/>
    <property type="molecule type" value="Transcribed_RNA"/>
</dbReference>
<name>A0A1A7XH82_9TELE</name>
<gene>
    <name evidence="2" type="primary">Nfu_g_1_022257</name>
</gene>
<evidence type="ECO:0000256" key="1">
    <source>
        <dbReference type="SAM" id="MobiDB-lite"/>
    </source>
</evidence>
<dbReference type="EMBL" id="HADX01011542">
    <property type="protein sequence ID" value="SBP33774.1"/>
    <property type="molecule type" value="Transcribed_RNA"/>
</dbReference>
<accession>A0A1A7XH82</accession>
<protein>
    <submittedName>
        <fullName evidence="2">Uncharacterized protein</fullName>
    </submittedName>
</protein>